<gene>
    <name evidence="2" type="ORF">B5G26_13575</name>
</gene>
<dbReference type="InterPro" id="IPR027417">
    <property type="entry name" value="P-loop_NTPase"/>
</dbReference>
<dbReference type="EMBL" id="NFHM01000028">
    <property type="protein sequence ID" value="OUN40814.1"/>
    <property type="molecule type" value="Genomic_DNA"/>
</dbReference>
<dbReference type="Pfam" id="PF01935">
    <property type="entry name" value="DUF87"/>
    <property type="match status" value="1"/>
</dbReference>
<dbReference type="PANTHER" id="PTHR42957:SF1">
    <property type="entry name" value="HELICASE MJ1565-RELATED"/>
    <property type="match status" value="1"/>
</dbReference>
<dbReference type="InterPro" id="IPR002789">
    <property type="entry name" value="HerA_central"/>
</dbReference>
<dbReference type="AlphaFoldDB" id="A0A1Y3TW68"/>
<evidence type="ECO:0000259" key="1">
    <source>
        <dbReference type="Pfam" id="PF01935"/>
    </source>
</evidence>
<dbReference type="PANTHER" id="PTHR42957">
    <property type="entry name" value="HELICASE MJ1565-RELATED"/>
    <property type="match status" value="1"/>
</dbReference>
<feature type="domain" description="Helicase HerA central" evidence="1">
    <location>
        <begin position="511"/>
        <end position="753"/>
    </location>
</feature>
<evidence type="ECO:0000313" key="2">
    <source>
        <dbReference type="EMBL" id="OUN40814.1"/>
    </source>
</evidence>
<dbReference type="Proteomes" id="UP000195455">
    <property type="component" value="Unassembled WGS sequence"/>
</dbReference>
<organism evidence="2 3">
    <name type="scientific">Anaerotignum lactatifermentans</name>
    <dbReference type="NCBI Taxonomy" id="160404"/>
    <lineage>
        <taxon>Bacteria</taxon>
        <taxon>Bacillati</taxon>
        <taxon>Bacillota</taxon>
        <taxon>Clostridia</taxon>
        <taxon>Lachnospirales</taxon>
        <taxon>Anaerotignaceae</taxon>
        <taxon>Anaerotignum</taxon>
    </lineage>
</organism>
<reference evidence="3" key="1">
    <citation type="submission" date="2017-04" db="EMBL/GenBank/DDBJ databases">
        <title>Function of individual gut microbiota members based on whole genome sequencing of pure cultures obtained from chicken caecum.</title>
        <authorList>
            <person name="Medvecky M."/>
            <person name="Cejkova D."/>
            <person name="Polansky O."/>
            <person name="Karasova D."/>
            <person name="Kubasova T."/>
            <person name="Cizek A."/>
            <person name="Rychlik I."/>
        </authorList>
    </citation>
    <scope>NUCLEOTIDE SEQUENCE [LARGE SCALE GENOMIC DNA]</scope>
    <source>
        <strain evidence="3">An75</strain>
    </source>
</reference>
<dbReference type="Gene3D" id="3.40.50.300">
    <property type="entry name" value="P-loop containing nucleotide triphosphate hydrolases"/>
    <property type="match status" value="2"/>
</dbReference>
<comment type="caution">
    <text evidence="2">The sequence shown here is derived from an EMBL/GenBank/DDBJ whole genome shotgun (WGS) entry which is preliminary data.</text>
</comment>
<dbReference type="RefSeq" id="WP_087990033.1">
    <property type="nucleotide sequence ID" value="NZ_CAUFCZ010000070.1"/>
</dbReference>
<protein>
    <recommendedName>
        <fullName evidence="1">Helicase HerA central domain-containing protein</fullName>
    </recommendedName>
</protein>
<name>A0A1Y3TW68_9FIRM</name>
<dbReference type="InterPro" id="IPR008571">
    <property type="entry name" value="HerA-like"/>
</dbReference>
<sequence length="906" mass="101697">MRGISDDIRFKIKPRDLLKELSLNEQTIDLNFDDIPNSFYQELLEQLLERDYLNYTSDKVFIYDDTKPKKTIHWLQMTRLPIHPNEHEKYDLLSRWQGVLSSLHAWGYRFLFLLLRNGGQTKLFIGAASSKQGISAEEAIEQMREAAFGSMPGMGLNTLSKVETVDEIRVPLNKLNHIGAVTGIPSFRSDEQKGMLQTLDQLAFGIRDAYGTEKDYAMLVIADPIQDSDITDMISRYRRLGSEIHTGVKLMTGQSLNRGETSQEDAKLAAGVGIIGSIIGAIGGSFLGSTFLGEQVGKTIGTYLGASVGGQAGGMFGREHTVNVGGSASTNTEYLDKFAEYAETATDHHVKRLNEGRNLGFWNTGVYVLGTVPRDVVTVTGMLRSVYSGDETYFEPIRLHLFRPNSNAKEIVRDRFELLPMYEESLPTSGKIQQQTTIDHDNWHILGKSYQYLSTPINTKELSLATSLPRRDVPGLRFVKTAIRFANNPSPVKGDKITIGNIVDMGIIQNNTYDIDVDSLVRHTLVAGATGSGKSTTCKRILTEVMKRDIPVMVIEPAKDDYVRWAINMNKNLPEEKQFKIFMPGADDFDGTPIEKLCINPFEPAAFKGAKVDLLQHSEYFSVLLNACLPSEDVVPILMEEVVYETIREVAIERNIPFEDELVKPLHDYPTVDSMLIKAKEIMRTKTYADRNKDNLTEVLMTRFKTLKRGMRGRILNVYKSTDYNMLFSNNVIINLSRLAGTKDKSLIMSLLMQALYEYRQSCYAVDDNYRKLAQQNKLLHLMLVEEAHNVLLKPIGNQTSGNPQRAAADLFDSMLSDVRAYGQGLVVVDQVPTRLIEGATKNTNYKIVHRLSAPDDQEMMASCMAFRDDQKYMIPTLEQGHAIICGDRDDAAVWVKIPAPGQTVL</sequence>
<accession>A0A1Y3TW68</accession>
<dbReference type="SUPFAM" id="SSF52540">
    <property type="entry name" value="P-loop containing nucleoside triphosphate hydrolases"/>
    <property type="match status" value="1"/>
</dbReference>
<proteinExistence type="predicted"/>
<evidence type="ECO:0000313" key="3">
    <source>
        <dbReference type="Proteomes" id="UP000195455"/>
    </source>
</evidence>